<proteinExistence type="inferred from homology"/>
<evidence type="ECO:0000256" key="7">
    <source>
        <dbReference type="ARBA" id="ARBA00023136"/>
    </source>
</evidence>
<dbReference type="EMBL" id="RDBE01000006">
    <property type="protein sequence ID" value="RLV49912.1"/>
    <property type="molecule type" value="Genomic_DNA"/>
</dbReference>
<evidence type="ECO:0000313" key="12">
    <source>
        <dbReference type="Proteomes" id="UP000281708"/>
    </source>
</evidence>
<comment type="subcellular location">
    <subcellularLocation>
        <location evidence="1">Cell inner membrane</location>
        <topology evidence="1">Multi-pass membrane protein</topology>
    </subcellularLocation>
</comment>
<dbReference type="GO" id="GO:0015920">
    <property type="term" value="P:lipopolysaccharide transport"/>
    <property type="evidence" value="ECO:0007669"/>
    <property type="project" value="TreeGrafter"/>
</dbReference>
<evidence type="ECO:0000256" key="1">
    <source>
        <dbReference type="ARBA" id="ARBA00004429"/>
    </source>
</evidence>
<dbReference type="AlphaFoldDB" id="A0A3L8P4D2"/>
<evidence type="ECO:0000259" key="10">
    <source>
        <dbReference type="Pfam" id="PF01061"/>
    </source>
</evidence>
<comment type="similarity">
    <text evidence="2">Belongs to the ABC-2 integral membrane protein family.</text>
</comment>
<feature type="transmembrane region" description="Helical" evidence="9">
    <location>
        <begin position="182"/>
        <end position="210"/>
    </location>
</feature>
<feature type="transmembrane region" description="Helical" evidence="9">
    <location>
        <begin position="327"/>
        <end position="345"/>
    </location>
</feature>
<protein>
    <submittedName>
        <fullName evidence="11">ABC transporter</fullName>
    </submittedName>
</protein>
<evidence type="ECO:0000256" key="6">
    <source>
        <dbReference type="ARBA" id="ARBA00022989"/>
    </source>
</evidence>
<dbReference type="OrthoDB" id="9789409at2"/>
<keyword evidence="5 9" id="KW-0812">Transmembrane</keyword>
<feature type="compositionally biased region" description="Basic and acidic residues" evidence="8">
    <location>
        <begin position="8"/>
        <end position="31"/>
    </location>
</feature>
<keyword evidence="6 9" id="KW-1133">Transmembrane helix</keyword>
<dbReference type="RefSeq" id="WP_121805676.1">
    <property type="nucleotide sequence ID" value="NZ_RDBE01000006.1"/>
</dbReference>
<organism evidence="11 12">
    <name type="scientific">Nocardioides mangrovicus</name>
    <dbReference type="NCBI Taxonomy" id="2478913"/>
    <lineage>
        <taxon>Bacteria</taxon>
        <taxon>Bacillati</taxon>
        <taxon>Actinomycetota</taxon>
        <taxon>Actinomycetes</taxon>
        <taxon>Propionibacteriales</taxon>
        <taxon>Nocardioidaceae</taxon>
        <taxon>Nocardioides</taxon>
    </lineage>
</organism>
<dbReference type="GO" id="GO:0140359">
    <property type="term" value="F:ABC-type transporter activity"/>
    <property type="evidence" value="ECO:0007669"/>
    <property type="project" value="InterPro"/>
</dbReference>
<keyword evidence="12" id="KW-1185">Reference proteome</keyword>
<dbReference type="Pfam" id="PF01061">
    <property type="entry name" value="ABC2_membrane"/>
    <property type="match status" value="1"/>
</dbReference>
<evidence type="ECO:0000256" key="2">
    <source>
        <dbReference type="ARBA" id="ARBA00007783"/>
    </source>
</evidence>
<feature type="region of interest" description="Disordered" evidence="8">
    <location>
        <begin position="1"/>
        <end position="48"/>
    </location>
</feature>
<evidence type="ECO:0000313" key="11">
    <source>
        <dbReference type="EMBL" id="RLV49912.1"/>
    </source>
</evidence>
<gene>
    <name evidence="11" type="ORF">D9V37_08505</name>
</gene>
<dbReference type="GO" id="GO:0005886">
    <property type="term" value="C:plasma membrane"/>
    <property type="evidence" value="ECO:0007669"/>
    <property type="project" value="UniProtKB-SubCell"/>
</dbReference>
<feature type="transmembrane region" description="Helical" evidence="9">
    <location>
        <begin position="101"/>
        <end position="120"/>
    </location>
</feature>
<dbReference type="PANTHER" id="PTHR30413:SF8">
    <property type="entry name" value="TRANSPORT PERMEASE PROTEIN"/>
    <property type="match status" value="1"/>
</dbReference>
<feature type="domain" description="ABC-2 type transporter transmembrane" evidence="10">
    <location>
        <begin position="89"/>
        <end position="273"/>
    </location>
</feature>
<evidence type="ECO:0000256" key="9">
    <source>
        <dbReference type="SAM" id="Phobius"/>
    </source>
</evidence>
<keyword evidence="7 9" id="KW-0472">Membrane</keyword>
<evidence type="ECO:0000256" key="8">
    <source>
        <dbReference type="SAM" id="MobiDB-lite"/>
    </source>
</evidence>
<dbReference type="InterPro" id="IPR013525">
    <property type="entry name" value="ABC2_TM"/>
</dbReference>
<keyword evidence="3" id="KW-0813">Transport</keyword>
<dbReference type="Proteomes" id="UP000281708">
    <property type="component" value="Unassembled WGS sequence"/>
</dbReference>
<feature type="transmembrane region" description="Helical" evidence="9">
    <location>
        <begin position="216"/>
        <end position="238"/>
    </location>
</feature>
<feature type="compositionally biased region" description="Basic residues" evidence="8">
    <location>
        <begin position="32"/>
        <end position="46"/>
    </location>
</feature>
<evidence type="ECO:0000256" key="5">
    <source>
        <dbReference type="ARBA" id="ARBA00022692"/>
    </source>
</evidence>
<feature type="transmembrane region" description="Helical" evidence="9">
    <location>
        <begin position="140"/>
        <end position="161"/>
    </location>
</feature>
<keyword evidence="4" id="KW-1003">Cell membrane</keyword>
<dbReference type="PANTHER" id="PTHR30413">
    <property type="entry name" value="INNER MEMBRANE TRANSPORT PERMEASE"/>
    <property type="match status" value="1"/>
</dbReference>
<comment type="caution">
    <text evidence="11">The sequence shown here is derived from an EMBL/GenBank/DDBJ whole genome shotgun (WGS) entry which is preliminary data.</text>
</comment>
<name>A0A3L8P4D2_9ACTN</name>
<accession>A0A3L8P4D2</accession>
<sequence length="356" mass="40051">MSGGAPTSREERREARASHPMAKETIEESRDGRKRNAAKRARKMARKKADSMPVVEALEAPQQTRVVEGELVTPAPAGGVVGLFKAPYLLRLLVRREIAKMYSASVLGLLWSYIQPGLRFGVYYLVFGVLLDVQRSLPNFAIHLFCGIVFTHFFSEVFNGGTRSIWENRTLVKKMAMPRETFPIAHVIVGYYHIFPQILLLFICCLLSGFRTDLTGVVALFLGTAIISVFGMAVALLFSAVNVYYRDFQNVTGTITQMLHFMVPMMYGWDRIAGFQPTHPVLVQLYLANPVCDSVILLQRFFWTGVNMADGDLGHNAELPPHMLERGGITLACCLVFLVLCQWAFSRLEHKFPERL</sequence>
<reference evidence="11 12" key="1">
    <citation type="submission" date="2018-10" db="EMBL/GenBank/DDBJ databases">
        <title>Marmoricola sp. 4Q3S-7 whole genome shotgun sequence.</title>
        <authorList>
            <person name="Li F."/>
        </authorList>
    </citation>
    <scope>NUCLEOTIDE SEQUENCE [LARGE SCALE GENOMIC DNA]</scope>
    <source>
        <strain evidence="11 12">4Q3S-7</strain>
    </source>
</reference>
<evidence type="ECO:0000256" key="4">
    <source>
        <dbReference type="ARBA" id="ARBA00022475"/>
    </source>
</evidence>
<evidence type="ECO:0000256" key="3">
    <source>
        <dbReference type="ARBA" id="ARBA00022448"/>
    </source>
</evidence>